<reference evidence="8 9" key="1">
    <citation type="submission" date="2007-01" db="EMBL/GenBank/DDBJ databases">
        <title>Annotation of the draft genome assembly of Thermosinus carboxydivorans Nor1.</title>
        <authorList>
            <consortium name="US DOE Joint Genome Institute (JGI-ORNL)"/>
            <person name="Larimer F."/>
            <person name="Land M."/>
            <person name="Hauser L."/>
        </authorList>
    </citation>
    <scope>NUCLEOTIDE SEQUENCE [LARGE SCALE GENOMIC DNA]</scope>
    <source>
        <strain evidence="8 9">Nor1</strain>
    </source>
</reference>
<dbReference type="AlphaFoldDB" id="A1HU10"/>
<dbReference type="FunFam" id="1.10.287.950:FF:000001">
    <property type="entry name" value="Methyl-accepting chemotaxis sensory transducer"/>
    <property type="match status" value="1"/>
</dbReference>
<evidence type="ECO:0000259" key="7">
    <source>
        <dbReference type="PROSITE" id="PS50885"/>
    </source>
</evidence>
<dbReference type="GO" id="GO:0004888">
    <property type="term" value="F:transmembrane signaling receptor activity"/>
    <property type="evidence" value="ECO:0007669"/>
    <property type="project" value="InterPro"/>
</dbReference>
<sequence length="562" mass="59597">MRLTVGKQILVACIIIVLAFTGLNIYTFYHIKAIEAGYEGLINRSAPLVFEVKDVNAELQTQAAAVRAYVITGNDGYMAQYNASRERMDKLLTSLEKKLITPEGRQKMSDLKAALHDYHKVPDAAIQARRTEGMAAAIEYLKDGSAKIINAELQIADFVQFLSERMELRKQQNQEVVSHLERTIVILDVAIFVLAFGAVLWLARRISRPLVAVANGAKQIAGGDLQKCEIAYYGQDEIGELVQAFVTMSTNLRQLVGQVARASEQVAAASEELTASAEQSAQAAGQVAETVSDVAAGALRQTEAVNQAVAVVDQMAAAIGHIAANATEVSAKSEETAKAAATGSEAMTEATAQMEVISQAVSQSAQVVQKLGASSKQIGEIVNVISGIASQTNLLALNAAIEAARAGEQGRGFAVVAEEVRKLAEQSQEAAQKIAGIIKEIQAETDTAVQVMGQGTAEVAKGSQLLTATGERFRTIVTLVQSLNQQIQEISAAAEELSASSSEVVSAVGGIKQVADETAAHTQTISTAAEEQSASMQEVASSSQALARMAEELHAAIRNFKL</sequence>
<comment type="similarity">
    <text evidence="2">Belongs to the methyl-accepting chemotaxis (MCP) protein family.</text>
</comment>
<dbReference type="PRINTS" id="PR00260">
    <property type="entry name" value="CHEMTRNSDUCR"/>
</dbReference>
<reference evidence="8 9" key="2">
    <citation type="submission" date="2007-01" db="EMBL/GenBank/DDBJ databases">
        <title>Sequencing of the draft genome and assembly of Thermosinus carboxydivorans Nor1.</title>
        <authorList>
            <consortium name="US DOE Joint Genome Institute (JGI-PGF)"/>
            <person name="Copeland A."/>
            <person name="Lucas S."/>
            <person name="Lapidus A."/>
            <person name="Barry K."/>
            <person name="Glavina del Rio T."/>
            <person name="Dalin E."/>
            <person name="Tice H."/>
            <person name="Bruce D."/>
            <person name="Pitluck S."/>
            <person name="Richardson P."/>
        </authorList>
    </citation>
    <scope>NUCLEOTIDE SEQUENCE [LARGE SCALE GENOMIC DNA]</scope>
    <source>
        <strain evidence="8 9">Nor1</strain>
    </source>
</reference>
<dbReference type="Proteomes" id="UP000005139">
    <property type="component" value="Unassembled WGS sequence"/>
</dbReference>
<dbReference type="Gene3D" id="6.10.340.10">
    <property type="match status" value="1"/>
</dbReference>
<dbReference type="EMBL" id="AAWL01000031">
    <property type="protein sequence ID" value="EAX46484.1"/>
    <property type="molecule type" value="Genomic_DNA"/>
</dbReference>
<dbReference type="Gene3D" id="1.10.287.950">
    <property type="entry name" value="Methyl-accepting chemotaxis protein"/>
    <property type="match status" value="1"/>
</dbReference>
<dbReference type="Pfam" id="PF00672">
    <property type="entry name" value="HAMP"/>
    <property type="match status" value="1"/>
</dbReference>
<comment type="caution">
    <text evidence="8">The sequence shown here is derived from an EMBL/GenBank/DDBJ whole genome shotgun (WGS) entry which is preliminary data.</text>
</comment>
<dbReference type="InterPro" id="IPR004090">
    <property type="entry name" value="Chemotax_Me-accpt_rcpt"/>
</dbReference>
<dbReference type="PANTHER" id="PTHR32089">
    <property type="entry name" value="METHYL-ACCEPTING CHEMOTAXIS PROTEIN MCPB"/>
    <property type="match status" value="1"/>
</dbReference>
<keyword evidence="9" id="KW-1185">Reference proteome</keyword>
<dbReference type="GO" id="GO:0016020">
    <property type="term" value="C:membrane"/>
    <property type="evidence" value="ECO:0007669"/>
    <property type="project" value="InterPro"/>
</dbReference>
<name>A1HU10_9FIRM</name>
<evidence type="ECO:0000256" key="3">
    <source>
        <dbReference type="PROSITE-ProRule" id="PRU00284"/>
    </source>
</evidence>
<evidence type="ECO:0000256" key="4">
    <source>
        <dbReference type="SAM" id="Coils"/>
    </source>
</evidence>
<dbReference type="CDD" id="cd06225">
    <property type="entry name" value="HAMP"/>
    <property type="match status" value="1"/>
</dbReference>
<evidence type="ECO:0000256" key="5">
    <source>
        <dbReference type="SAM" id="Phobius"/>
    </source>
</evidence>
<dbReference type="PANTHER" id="PTHR32089:SF112">
    <property type="entry name" value="LYSOZYME-LIKE PROTEIN-RELATED"/>
    <property type="match status" value="1"/>
</dbReference>
<dbReference type="SMART" id="SM00304">
    <property type="entry name" value="HAMP"/>
    <property type="match status" value="1"/>
</dbReference>
<feature type="domain" description="Methyl-accepting transducer" evidence="6">
    <location>
        <begin position="276"/>
        <end position="512"/>
    </location>
</feature>
<organism evidence="8 9">
    <name type="scientific">Thermosinus carboxydivorans Nor1</name>
    <dbReference type="NCBI Taxonomy" id="401526"/>
    <lineage>
        <taxon>Bacteria</taxon>
        <taxon>Bacillati</taxon>
        <taxon>Bacillota</taxon>
        <taxon>Negativicutes</taxon>
        <taxon>Selenomonadales</taxon>
        <taxon>Sporomusaceae</taxon>
        <taxon>Thermosinus</taxon>
    </lineage>
</organism>
<dbReference type="GO" id="GO:0007165">
    <property type="term" value="P:signal transduction"/>
    <property type="evidence" value="ECO:0007669"/>
    <property type="project" value="UniProtKB-KW"/>
</dbReference>
<evidence type="ECO:0000259" key="6">
    <source>
        <dbReference type="PROSITE" id="PS50111"/>
    </source>
</evidence>
<evidence type="ECO:0000313" key="9">
    <source>
        <dbReference type="Proteomes" id="UP000005139"/>
    </source>
</evidence>
<dbReference type="InterPro" id="IPR007891">
    <property type="entry name" value="CHASE3"/>
</dbReference>
<keyword evidence="5" id="KW-1133">Transmembrane helix</keyword>
<protein>
    <submittedName>
        <fullName evidence="8">Methyl-accepting chemotaxis sensory transducer</fullName>
    </submittedName>
</protein>
<accession>A1HU10</accession>
<feature type="coiled-coil region" evidence="4">
    <location>
        <begin position="252"/>
        <end position="279"/>
    </location>
</feature>
<dbReference type="OrthoDB" id="107771at2"/>
<dbReference type="InterPro" id="IPR003660">
    <property type="entry name" value="HAMP_dom"/>
</dbReference>
<keyword evidence="5" id="KW-0812">Transmembrane</keyword>
<dbReference type="PROSITE" id="PS50885">
    <property type="entry name" value="HAMP"/>
    <property type="match status" value="1"/>
</dbReference>
<evidence type="ECO:0000256" key="1">
    <source>
        <dbReference type="ARBA" id="ARBA00023224"/>
    </source>
</evidence>
<feature type="transmembrane region" description="Helical" evidence="5">
    <location>
        <begin position="9"/>
        <end position="29"/>
    </location>
</feature>
<keyword evidence="5" id="KW-0472">Membrane</keyword>
<dbReference type="CDD" id="cd11386">
    <property type="entry name" value="MCP_signal"/>
    <property type="match status" value="1"/>
</dbReference>
<dbReference type="eggNOG" id="COG0840">
    <property type="taxonomic scope" value="Bacteria"/>
</dbReference>
<evidence type="ECO:0000313" key="8">
    <source>
        <dbReference type="EMBL" id="EAX46484.1"/>
    </source>
</evidence>
<dbReference type="GO" id="GO:0006935">
    <property type="term" value="P:chemotaxis"/>
    <property type="evidence" value="ECO:0007669"/>
    <property type="project" value="InterPro"/>
</dbReference>
<dbReference type="RefSeq" id="WP_007290514.1">
    <property type="nucleotide sequence ID" value="NZ_AAWL01000031.1"/>
</dbReference>
<dbReference type="Pfam" id="PF00015">
    <property type="entry name" value="MCPsignal"/>
    <property type="match status" value="1"/>
</dbReference>
<keyword evidence="4" id="KW-0175">Coiled coil</keyword>
<keyword evidence="1 3" id="KW-0807">Transducer</keyword>
<evidence type="ECO:0000256" key="2">
    <source>
        <dbReference type="ARBA" id="ARBA00029447"/>
    </source>
</evidence>
<feature type="domain" description="HAMP" evidence="7">
    <location>
        <begin position="204"/>
        <end position="257"/>
    </location>
</feature>
<dbReference type="SMART" id="SM00283">
    <property type="entry name" value="MA"/>
    <property type="match status" value="1"/>
</dbReference>
<gene>
    <name evidence="8" type="ORF">TcarDRAFT_0240</name>
</gene>
<dbReference type="InterPro" id="IPR004089">
    <property type="entry name" value="MCPsignal_dom"/>
</dbReference>
<dbReference type="Pfam" id="PF05227">
    <property type="entry name" value="CHASE3"/>
    <property type="match status" value="1"/>
</dbReference>
<dbReference type="SUPFAM" id="SSF58104">
    <property type="entry name" value="Methyl-accepting chemotaxis protein (MCP) signaling domain"/>
    <property type="match status" value="1"/>
</dbReference>
<dbReference type="PROSITE" id="PS50111">
    <property type="entry name" value="CHEMOTAXIS_TRANSDUC_2"/>
    <property type="match status" value="1"/>
</dbReference>
<proteinExistence type="inferred from homology"/>